<comment type="caution">
    <text evidence="8">The sequence shown here is derived from an EMBL/GenBank/DDBJ whole genome shotgun (WGS) entry which is preliminary data.</text>
</comment>
<dbReference type="SUPFAM" id="SSF51569">
    <property type="entry name" value="Aldolase"/>
    <property type="match status" value="1"/>
</dbReference>
<dbReference type="PROSITE" id="PS00159">
    <property type="entry name" value="ALDOLASE_KDPG_KHG_1"/>
    <property type="match status" value="1"/>
</dbReference>
<dbReference type="PANTHER" id="PTHR30246">
    <property type="entry name" value="2-KETO-3-DEOXY-6-PHOSPHOGLUCONATE ALDOLASE"/>
    <property type="match status" value="1"/>
</dbReference>
<organism evidence="8 9">
    <name type="scientific">Streptomyces rhizosphaericus</name>
    <dbReference type="NCBI Taxonomy" id="114699"/>
    <lineage>
        <taxon>Bacteria</taxon>
        <taxon>Bacillati</taxon>
        <taxon>Actinomycetota</taxon>
        <taxon>Actinomycetes</taxon>
        <taxon>Kitasatosporales</taxon>
        <taxon>Streptomycetaceae</taxon>
        <taxon>Streptomyces</taxon>
        <taxon>Streptomyces violaceusniger group</taxon>
    </lineage>
</organism>
<gene>
    <name evidence="8" type="primary">eda</name>
    <name evidence="8" type="ORF">G4H13_04755</name>
</gene>
<dbReference type="AlphaFoldDB" id="A0A6G4A943"/>
<proteinExistence type="inferred from homology"/>
<dbReference type="EC" id="4.1.2.14" evidence="5"/>
<keyword evidence="7" id="KW-0119">Carbohydrate metabolism</keyword>
<evidence type="ECO:0000313" key="8">
    <source>
        <dbReference type="EMBL" id="NEW69740.1"/>
    </source>
</evidence>
<dbReference type="Gene3D" id="3.20.20.70">
    <property type="entry name" value="Aldolase class I"/>
    <property type="match status" value="1"/>
</dbReference>
<dbReference type="InterPro" id="IPR031337">
    <property type="entry name" value="KDPG/KHG_AS_1"/>
</dbReference>
<evidence type="ECO:0000256" key="4">
    <source>
        <dbReference type="ARBA" id="ARBA00011233"/>
    </source>
</evidence>
<reference evidence="8" key="1">
    <citation type="submission" date="2020-02" db="EMBL/GenBank/DDBJ databases">
        <title>A new Streptomyces sp. for controlling soil-borne diseases.</title>
        <authorList>
            <person name="Li X."/>
            <person name="Tian Y."/>
            <person name="Gao K."/>
        </authorList>
    </citation>
    <scope>NUCLEOTIDE SEQUENCE [LARGE SCALE GENOMIC DNA]</scope>
    <source>
        <strain evidence="8">0250</strain>
    </source>
</reference>
<accession>A0A6G4A943</accession>
<comment type="subunit">
    <text evidence="4">Homotrimer.</text>
</comment>
<sequence>MNPTELLGALRRVRVVPVVTLPHVRHADPLGETLLGAGLPVAEITFRTPAARDGIATLRARHPELLVGAGTVLDRTTVDHAIDAGAQFVVAPGFNPDVVDHCLERKIPVVPGINSPTGVEAAVARGLPLVKYFPAEASGGLRLLDAMAAPYDGMAFLPTGGLTPDNLPDYLSRPHVAACGGTWIASTALLAEGEYEAIGRNARGAVEIAAAAATS</sequence>
<evidence type="ECO:0000256" key="3">
    <source>
        <dbReference type="ARBA" id="ARBA00006906"/>
    </source>
</evidence>
<dbReference type="InterPro" id="IPR013785">
    <property type="entry name" value="Aldolase_TIM"/>
</dbReference>
<evidence type="ECO:0000256" key="7">
    <source>
        <dbReference type="ARBA" id="ARBA00023277"/>
    </source>
</evidence>
<evidence type="ECO:0000256" key="5">
    <source>
        <dbReference type="ARBA" id="ARBA00013063"/>
    </source>
</evidence>
<dbReference type="Proteomes" id="UP000476310">
    <property type="component" value="Unassembled WGS sequence"/>
</dbReference>
<evidence type="ECO:0000313" key="9">
    <source>
        <dbReference type="Proteomes" id="UP000476310"/>
    </source>
</evidence>
<evidence type="ECO:0000256" key="2">
    <source>
        <dbReference type="ARBA" id="ARBA00004736"/>
    </source>
</evidence>
<dbReference type="EMBL" id="JAAIKT010000003">
    <property type="protein sequence ID" value="NEW69740.1"/>
    <property type="molecule type" value="Genomic_DNA"/>
</dbReference>
<evidence type="ECO:0000256" key="6">
    <source>
        <dbReference type="ARBA" id="ARBA00023239"/>
    </source>
</evidence>
<dbReference type="PANTHER" id="PTHR30246:SF1">
    <property type="entry name" value="2-DEHYDRO-3-DEOXY-6-PHOSPHOGALACTONATE ALDOLASE-RELATED"/>
    <property type="match status" value="1"/>
</dbReference>
<comment type="pathway">
    <text evidence="2">Carbohydrate acid metabolism; 2-dehydro-3-deoxy-D-gluconate degradation; D-glyceraldehyde 3-phosphate and pyruvate from 2-dehydro-3-deoxy-D-gluconate: step 2/2.</text>
</comment>
<dbReference type="InterPro" id="IPR000887">
    <property type="entry name" value="Aldlse_KDPG_KHG"/>
</dbReference>
<dbReference type="RefSeq" id="WP_164424061.1">
    <property type="nucleotide sequence ID" value="NZ_JAAIKT010000003.1"/>
</dbReference>
<dbReference type="CDD" id="cd00452">
    <property type="entry name" value="KDPG_aldolase"/>
    <property type="match status" value="1"/>
</dbReference>
<evidence type="ECO:0000256" key="1">
    <source>
        <dbReference type="ARBA" id="ARBA00000654"/>
    </source>
</evidence>
<dbReference type="NCBIfam" id="TIGR01182">
    <property type="entry name" value="eda"/>
    <property type="match status" value="1"/>
</dbReference>
<comment type="similarity">
    <text evidence="3">Belongs to the KHG/KDPG aldolase family.</text>
</comment>
<keyword evidence="9" id="KW-1185">Reference proteome</keyword>
<protein>
    <recommendedName>
        <fullName evidence="5">2-dehydro-3-deoxy-phosphogluconate aldolase</fullName>
        <ecNumber evidence="5">4.1.2.14</ecNumber>
    </recommendedName>
</protein>
<dbReference type="Pfam" id="PF01081">
    <property type="entry name" value="Aldolase"/>
    <property type="match status" value="1"/>
</dbReference>
<name>A0A6G4A943_9ACTN</name>
<keyword evidence="6 8" id="KW-0456">Lyase</keyword>
<dbReference type="GO" id="GO:0008675">
    <property type="term" value="F:2-dehydro-3-deoxy-phosphogluconate aldolase activity"/>
    <property type="evidence" value="ECO:0007669"/>
    <property type="project" value="UniProtKB-EC"/>
</dbReference>
<comment type="catalytic activity">
    <reaction evidence="1">
        <text>2-dehydro-3-deoxy-6-phospho-D-gluconate = D-glyceraldehyde 3-phosphate + pyruvate</text>
        <dbReference type="Rhea" id="RHEA:17089"/>
        <dbReference type="ChEBI" id="CHEBI:15361"/>
        <dbReference type="ChEBI" id="CHEBI:57569"/>
        <dbReference type="ChEBI" id="CHEBI:59776"/>
        <dbReference type="EC" id="4.1.2.14"/>
    </reaction>
</comment>